<evidence type="ECO:0000256" key="7">
    <source>
        <dbReference type="ARBA" id="ARBA00023242"/>
    </source>
</evidence>
<dbReference type="GO" id="GO:0008270">
    <property type="term" value="F:zinc ion binding"/>
    <property type="evidence" value="ECO:0007669"/>
    <property type="project" value="UniProtKB-KW"/>
</dbReference>
<dbReference type="GO" id="GO:0005634">
    <property type="term" value="C:nucleus"/>
    <property type="evidence" value="ECO:0007669"/>
    <property type="project" value="UniProtKB-SubCell"/>
</dbReference>
<dbReference type="EMBL" id="JAVRRJ010000002">
    <property type="protein sequence ID" value="KAK5088596.1"/>
    <property type="molecule type" value="Genomic_DNA"/>
</dbReference>
<name>A0AAN7T332_9EURO</name>
<evidence type="ECO:0000256" key="6">
    <source>
        <dbReference type="ARBA" id="ARBA00023163"/>
    </source>
</evidence>
<evidence type="ECO:0000256" key="1">
    <source>
        <dbReference type="ARBA" id="ARBA00004123"/>
    </source>
</evidence>
<dbReference type="InterPro" id="IPR036236">
    <property type="entry name" value="Znf_C2H2_sf"/>
</dbReference>
<dbReference type="PROSITE" id="PS00028">
    <property type="entry name" value="ZINC_FINGER_C2H2_1"/>
    <property type="match status" value="1"/>
</dbReference>
<feature type="domain" description="C2H2-type" evidence="10">
    <location>
        <begin position="423"/>
        <end position="452"/>
    </location>
</feature>
<reference evidence="11 12" key="1">
    <citation type="submission" date="2023-08" db="EMBL/GenBank/DDBJ databases">
        <title>Black Yeasts Isolated from many extreme environments.</title>
        <authorList>
            <person name="Coleine C."/>
            <person name="Stajich J.E."/>
            <person name="Selbmann L."/>
        </authorList>
    </citation>
    <scope>NUCLEOTIDE SEQUENCE [LARGE SCALE GENOMIC DNA]</scope>
    <source>
        <strain evidence="11 12">CCFEE 5910</strain>
    </source>
</reference>
<dbReference type="PANTHER" id="PTHR46179">
    <property type="entry name" value="ZINC FINGER PROTEIN"/>
    <property type="match status" value="1"/>
</dbReference>
<dbReference type="PANTHER" id="PTHR46179:SF13">
    <property type="entry name" value="C2H2-TYPE DOMAIN-CONTAINING PROTEIN"/>
    <property type="match status" value="1"/>
</dbReference>
<keyword evidence="2" id="KW-0479">Metal-binding</keyword>
<evidence type="ECO:0000313" key="11">
    <source>
        <dbReference type="EMBL" id="KAK5088596.1"/>
    </source>
</evidence>
<evidence type="ECO:0000256" key="2">
    <source>
        <dbReference type="ARBA" id="ARBA00022723"/>
    </source>
</evidence>
<proteinExistence type="predicted"/>
<feature type="region of interest" description="Disordered" evidence="9">
    <location>
        <begin position="1"/>
        <end position="52"/>
    </location>
</feature>
<accession>A0AAN7T332</accession>
<comment type="caution">
    <text evidence="11">The sequence shown here is derived from an EMBL/GenBank/DDBJ whole genome shotgun (WGS) entry which is preliminary data.</text>
</comment>
<evidence type="ECO:0000256" key="8">
    <source>
        <dbReference type="PROSITE-ProRule" id="PRU00042"/>
    </source>
</evidence>
<dbReference type="InterPro" id="IPR013087">
    <property type="entry name" value="Znf_C2H2_type"/>
</dbReference>
<keyword evidence="5" id="KW-0805">Transcription regulation</keyword>
<feature type="compositionally biased region" description="Low complexity" evidence="9">
    <location>
        <begin position="116"/>
        <end position="132"/>
    </location>
</feature>
<gene>
    <name evidence="11" type="ORF">LTR05_002816</name>
</gene>
<evidence type="ECO:0000256" key="3">
    <source>
        <dbReference type="ARBA" id="ARBA00022771"/>
    </source>
</evidence>
<dbReference type="PROSITE" id="PS50157">
    <property type="entry name" value="ZINC_FINGER_C2H2_2"/>
    <property type="match status" value="1"/>
</dbReference>
<organism evidence="11 12">
    <name type="scientific">Lithohypha guttulata</name>
    <dbReference type="NCBI Taxonomy" id="1690604"/>
    <lineage>
        <taxon>Eukaryota</taxon>
        <taxon>Fungi</taxon>
        <taxon>Dikarya</taxon>
        <taxon>Ascomycota</taxon>
        <taxon>Pezizomycotina</taxon>
        <taxon>Eurotiomycetes</taxon>
        <taxon>Chaetothyriomycetidae</taxon>
        <taxon>Chaetothyriales</taxon>
        <taxon>Trichomeriaceae</taxon>
        <taxon>Lithohypha</taxon>
    </lineage>
</organism>
<keyword evidence="3 8" id="KW-0863">Zinc-finger</keyword>
<sequence length="775" mass="85890">MASIAMPPPSLAHRRPKSASCSRKMQLPKAATFQQPSSPSAADDPVLSVPHLSKRTTTYTRSSFASWLYSGREAAADALADFEQTFSGARGTRPATRRRSARDLEDSRLAKAQHRPSSPVDSGIGSSIGSPSEKNLSNSLEKALDLVSNKDSALGESVSASVVGSSELFVQDANSTKVVRHRRSSIESLKIIRYPLPSNKKDTQPLLGQFARRQLYKRLFAPLLQEARFEEFHPIVAGARKNKNLRCLRDIEQSLINQPVVSTIYPLLETRSNQTRKTLVVTPAKYRAFGELTVQLVVDTYQHLSELEQRRATDRAYDNGYFLDLVQQVQQLAAHIGSSNTSVEDGSAPTVDDEITLEGGLAESGNLAELVRWKNGEGISLRTGLPYVPMAGMKRSASGMDEANADLSMARRKKGVEYQVQHLPCSIEDCEKVFTRQCDLSKHEKTHSRPFKCDEPGCKYVTHGLPTLKELERHKNDKHNGKATMYKCHYCEFNTKRESNCKQHMEKKHGWNYQRSKGKDKAVELTPAATPHTQAAGYGSVLPSPVSHTMSWDNHSPSTNSIHGSPYQQPVHNLSPAGQLYPNTLFPHRSFGQSAQLQLDTGFGVDAFTAGAYPTPSTGVPHNFTTPRTPAYSNITASPANVVMHGVYNNQFVQPDIPTPESSQSRHLSNPPEVMMNGFDTSMGFENNMDMDYAIVDDGFGMPQGDFNLFDTTNPSAFTHNGAGDLTLFPTQPQMQMHSVDTHFSESQFEVFNDNSWFENNMSQEIDDLLMENPQ</sequence>
<evidence type="ECO:0000256" key="4">
    <source>
        <dbReference type="ARBA" id="ARBA00022833"/>
    </source>
</evidence>
<feature type="region of interest" description="Disordered" evidence="9">
    <location>
        <begin position="555"/>
        <end position="579"/>
    </location>
</feature>
<dbReference type="SMART" id="SM00355">
    <property type="entry name" value="ZnF_C2H2"/>
    <property type="match status" value="3"/>
</dbReference>
<keyword evidence="4" id="KW-0862">Zinc</keyword>
<feature type="compositionally biased region" description="Pro residues" evidence="9">
    <location>
        <begin position="1"/>
        <end position="10"/>
    </location>
</feature>
<evidence type="ECO:0000256" key="9">
    <source>
        <dbReference type="SAM" id="MobiDB-lite"/>
    </source>
</evidence>
<evidence type="ECO:0000313" key="12">
    <source>
        <dbReference type="Proteomes" id="UP001309876"/>
    </source>
</evidence>
<dbReference type="Proteomes" id="UP001309876">
    <property type="component" value="Unassembled WGS sequence"/>
</dbReference>
<dbReference type="AlphaFoldDB" id="A0AAN7T332"/>
<evidence type="ECO:0000259" key="10">
    <source>
        <dbReference type="PROSITE" id="PS50157"/>
    </source>
</evidence>
<dbReference type="SUPFAM" id="SSF57667">
    <property type="entry name" value="beta-beta-alpha zinc fingers"/>
    <property type="match status" value="2"/>
</dbReference>
<keyword evidence="12" id="KW-1185">Reference proteome</keyword>
<protein>
    <recommendedName>
        <fullName evidence="10">C2H2-type domain-containing protein</fullName>
    </recommendedName>
</protein>
<evidence type="ECO:0000256" key="5">
    <source>
        <dbReference type="ARBA" id="ARBA00023015"/>
    </source>
</evidence>
<dbReference type="GO" id="GO:0006357">
    <property type="term" value="P:regulation of transcription by RNA polymerase II"/>
    <property type="evidence" value="ECO:0007669"/>
    <property type="project" value="TreeGrafter"/>
</dbReference>
<comment type="subcellular location">
    <subcellularLocation>
        <location evidence="1">Nucleus</location>
    </subcellularLocation>
</comment>
<keyword evidence="7" id="KW-0539">Nucleus</keyword>
<dbReference type="InterPro" id="IPR051061">
    <property type="entry name" value="Zinc_finger_trans_reg"/>
</dbReference>
<keyword evidence="6" id="KW-0804">Transcription</keyword>
<feature type="compositionally biased region" description="Polar residues" evidence="9">
    <location>
        <begin position="555"/>
        <end position="572"/>
    </location>
</feature>
<dbReference type="Gene3D" id="3.30.160.60">
    <property type="entry name" value="Classic Zinc Finger"/>
    <property type="match status" value="2"/>
</dbReference>
<feature type="region of interest" description="Disordered" evidence="9">
    <location>
        <begin position="88"/>
        <end position="135"/>
    </location>
</feature>